<dbReference type="InterPro" id="IPR015421">
    <property type="entry name" value="PyrdxlP-dep_Trfase_major"/>
</dbReference>
<dbReference type="RefSeq" id="WP_075901624.1">
    <property type="nucleotide sequence ID" value="NZ_MKZS01000001.1"/>
</dbReference>
<accession>A0A1U7N4Q3</accession>
<evidence type="ECO:0000313" key="5">
    <source>
        <dbReference type="EMBL" id="OLT60933.1"/>
    </source>
</evidence>
<comment type="caution">
    <text evidence="5">The sequence shown here is derived from an EMBL/GenBank/DDBJ whole genome shotgun (WGS) entry which is preliminary data.</text>
</comment>
<dbReference type="InterPro" id="IPR050106">
    <property type="entry name" value="HistidinolP_aminotransfase"/>
</dbReference>
<dbReference type="InterPro" id="IPR004839">
    <property type="entry name" value="Aminotransferase_I/II_large"/>
</dbReference>
<dbReference type="PANTHER" id="PTHR43643:SF3">
    <property type="entry name" value="HISTIDINOL-PHOSPHATE AMINOTRANSFERASE"/>
    <property type="match status" value="1"/>
</dbReference>
<dbReference type="EMBL" id="MKZS01000001">
    <property type="protein sequence ID" value="OLT60933.1"/>
    <property type="molecule type" value="Genomic_DNA"/>
</dbReference>
<reference evidence="5 6" key="1">
    <citation type="submission" date="2016-10" db="EMBL/GenBank/DDBJ databases">
        <title>Comparative genomics uncovers the prolific and rare metabolic potential of the cyanobacterial genus Moorea.</title>
        <authorList>
            <person name="Leao T."/>
            <person name="Castelao G."/>
            <person name="Korobeynikov A."/>
            <person name="Monroe E.A."/>
            <person name="Podell S."/>
            <person name="Glukhov E."/>
            <person name="Allen E."/>
            <person name="Gerwick W.H."/>
            <person name="Gerwick L."/>
        </authorList>
    </citation>
    <scope>NUCLEOTIDE SEQUENCE [LARGE SCALE GENOMIC DNA]</scope>
    <source>
        <strain evidence="5 6">PNG5-198</strain>
    </source>
</reference>
<dbReference type="Gene3D" id="3.40.640.10">
    <property type="entry name" value="Type I PLP-dependent aspartate aminotransferase-like (Major domain)"/>
    <property type="match status" value="1"/>
</dbReference>
<name>A0A1U7N4Q3_9CYAN</name>
<keyword evidence="1" id="KW-0032">Aminotransferase</keyword>
<sequence length="391" mass="43070">LRNGAMLSAGLGLLPSQWEALLAKTPQGSKSRLQLSQLAEEAKIINDFPKLKARLLANENPFGPSQKAKDEMVKALDIGYQYSFFGAGELSDLIAGSFGLTKDNILLGAGSTELLTSVAYYLAIAGKNKGKIICADPPYDWLMISAAEHGMDWEGVPVTKENNHNLDAMAAKVTEDTPLVYICNPANPNGTVVDTDQLTSFCKEVSKKTTVLVDEAYIDYVDDPGKQSMASLIKEGHNILVARTFSKVHGFAGIRMGYILGQQELLDKIMKYSSTISKQFSTSSLSGLAIAGAMSSYQDKVFIQSCVDKTNEGKAFVYKVLEEMDYEYVPSSTNFILFPLRMHGDQFQKAMFEKGIGVRKWKFAKQHWCRVSIGKMEELELFAEAFKEVVG</sequence>
<dbReference type="CDD" id="cd00609">
    <property type="entry name" value="AAT_like"/>
    <property type="match status" value="1"/>
</dbReference>
<evidence type="ECO:0000256" key="2">
    <source>
        <dbReference type="ARBA" id="ARBA00022679"/>
    </source>
</evidence>
<dbReference type="PANTHER" id="PTHR43643">
    <property type="entry name" value="HISTIDINOL-PHOSPHATE AMINOTRANSFERASE 2"/>
    <property type="match status" value="1"/>
</dbReference>
<evidence type="ECO:0000256" key="1">
    <source>
        <dbReference type="ARBA" id="ARBA00022576"/>
    </source>
</evidence>
<evidence type="ECO:0000259" key="4">
    <source>
        <dbReference type="Pfam" id="PF00155"/>
    </source>
</evidence>
<dbReference type="GO" id="GO:0030170">
    <property type="term" value="F:pyridoxal phosphate binding"/>
    <property type="evidence" value="ECO:0007669"/>
    <property type="project" value="InterPro"/>
</dbReference>
<dbReference type="AlphaFoldDB" id="A0A1U7N4Q3"/>
<dbReference type="Proteomes" id="UP000186657">
    <property type="component" value="Unassembled WGS sequence"/>
</dbReference>
<dbReference type="SUPFAM" id="SSF53383">
    <property type="entry name" value="PLP-dependent transferases"/>
    <property type="match status" value="1"/>
</dbReference>
<organism evidence="5 6">
    <name type="scientific">Moorena bouillonii PNG</name>
    <dbReference type="NCBI Taxonomy" id="568701"/>
    <lineage>
        <taxon>Bacteria</taxon>
        <taxon>Bacillati</taxon>
        <taxon>Cyanobacteriota</taxon>
        <taxon>Cyanophyceae</taxon>
        <taxon>Coleofasciculales</taxon>
        <taxon>Coleofasciculaceae</taxon>
        <taxon>Moorena</taxon>
    </lineage>
</organism>
<dbReference type="Gene3D" id="3.90.1150.10">
    <property type="entry name" value="Aspartate Aminotransferase, domain 1"/>
    <property type="match status" value="1"/>
</dbReference>
<protein>
    <recommendedName>
        <fullName evidence="4">Aminotransferase class I/classII large domain-containing protein</fullName>
    </recommendedName>
</protein>
<feature type="non-terminal residue" evidence="5">
    <location>
        <position position="1"/>
    </location>
</feature>
<keyword evidence="6" id="KW-1185">Reference proteome</keyword>
<dbReference type="GO" id="GO:0008483">
    <property type="term" value="F:transaminase activity"/>
    <property type="evidence" value="ECO:0007669"/>
    <property type="project" value="UniProtKB-KW"/>
</dbReference>
<keyword evidence="2" id="KW-0808">Transferase</keyword>
<keyword evidence="3" id="KW-0663">Pyridoxal phosphate</keyword>
<dbReference type="InterPro" id="IPR015422">
    <property type="entry name" value="PyrdxlP-dep_Trfase_small"/>
</dbReference>
<dbReference type="InterPro" id="IPR015424">
    <property type="entry name" value="PyrdxlP-dep_Trfase"/>
</dbReference>
<gene>
    <name evidence="5" type="ORF">BJP37_19870</name>
</gene>
<proteinExistence type="predicted"/>
<feature type="domain" description="Aminotransferase class I/classII large" evidence="4">
    <location>
        <begin position="55"/>
        <end position="386"/>
    </location>
</feature>
<dbReference type="Pfam" id="PF00155">
    <property type="entry name" value="Aminotran_1_2"/>
    <property type="match status" value="1"/>
</dbReference>
<evidence type="ECO:0000256" key="3">
    <source>
        <dbReference type="ARBA" id="ARBA00022898"/>
    </source>
</evidence>
<evidence type="ECO:0000313" key="6">
    <source>
        <dbReference type="Proteomes" id="UP000186657"/>
    </source>
</evidence>